<organism evidence="2 3">
    <name type="scientific">Geodermatophilus maliterrae</name>
    <dbReference type="NCBI Taxonomy" id="3162531"/>
    <lineage>
        <taxon>Bacteria</taxon>
        <taxon>Bacillati</taxon>
        <taxon>Actinomycetota</taxon>
        <taxon>Actinomycetes</taxon>
        <taxon>Geodermatophilales</taxon>
        <taxon>Geodermatophilaceae</taxon>
        <taxon>Geodermatophilus</taxon>
    </lineage>
</organism>
<evidence type="ECO:0000313" key="3">
    <source>
        <dbReference type="Proteomes" id="UP001560045"/>
    </source>
</evidence>
<dbReference type="PANTHER" id="PTHR38436:SF1">
    <property type="entry name" value="ESTER CYCLASE"/>
    <property type="match status" value="1"/>
</dbReference>
<dbReference type="SUPFAM" id="SSF54427">
    <property type="entry name" value="NTF2-like"/>
    <property type="match status" value="1"/>
</dbReference>
<proteinExistence type="predicted"/>
<dbReference type="Proteomes" id="UP001560045">
    <property type="component" value="Unassembled WGS sequence"/>
</dbReference>
<accession>A0ABV3XK96</accession>
<dbReference type="Pfam" id="PF07366">
    <property type="entry name" value="SnoaL"/>
    <property type="match status" value="1"/>
</dbReference>
<dbReference type="InterPro" id="IPR032710">
    <property type="entry name" value="NTF2-like_dom_sf"/>
</dbReference>
<sequence length="155" mass="16696">MTTESTEAVGDTTATANKALIRRIFEEVIPGGDTATMRGLFDPDWVDHDPLPGQPAGLDGAAYVVSTMHTAHPDLRFVIDDLVAERDRVVIRWTLRGTNTGPMFGRPASGQPVELAAIVIFRVVDGRITERWAGWKPGRSPQTHPALAAPVSSGV</sequence>
<dbReference type="RefSeq" id="WP_369209828.1">
    <property type="nucleotide sequence ID" value="NZ_JBFNXQ010000100.1"/>
</dbReference>
<keyword evidence="3" id="KW-1185">Reference proteome</keyword>
<name>A0ABV3XK96_9ACTN</name>
<dbReference type="InterPro" id="IPR009959">
    <property type="entry name" value="Cyclase_SnoaL-like"/>
</dbReference>
<feature type="region of interest" description="Disordered" evidence="1">
    <location>
        <begin position="136"/>
        <end position="155"/>
    </location>
</feature>
<evidence type="ECO:0000313" key="2">
    <source>
        <dbReference type="EMBL" id="MEX5721014.1"/>
    </source>
</evidence>
<dbReference type="PANTHER" id="PTHR38436">
    <property type="entry name" value="POLYKETIDE CYCLASE SNOAL-LIKE DOMAIN"/>
    <property type="match status" value="1"/>
</dbReference>
<dbReference type="Gene3D" id="3.10.450.50">
    <property type="match status" value="1"/>
</dbReference>
<protein>
    <submittedName>
        <fullName evidence="2">Ester cyclase</fullName>
    </submittedName>
</protein>
<comment type="caution">
    <text evidence="2">The sequence shown here is derived from an EMBL/GenBank/DDBJ whole genome shotgun (WGS) entry which is preliminary data.</text>
</comment>
<evidence type="ECO:0000256" key="1">
    <source>
        <dbReference type="SAM" id="MobiDB-lite"/>
    </source>
</evidence>
<gene>
    <name evidence="2" type="ORF">ABQ292_21895</name>
</gene>
<dbReference type="EMBL" id="JBFNXQ010000100">
    <property type="protein sequence ID" value="MEX5721014.1"/>
    <property type="molecule type" value="Genomic_DNA"/>
</dbReference>
<reference evidence="2 3" key="1">
    <citation type="submission" date="2024-06" db="EMBL/GenBank/DDBJ databases">
        <title>Draft genome sequence of Geodermatophilus badlandi, a novel member of the Geodermatophilaceae isolated from badland sedimentary rocks in the Red desert, Wyoming, USA.</title>
        <authorList>
            <person name="Ben Tekaya S."/>
            <person name="Nouioui I."/>
            <person name="Flores G.M."/>
            <person name="Shaal M.N."/>
            <person name="Bredoire F."/>
            <person name="Basile F."/>
            <person name="Van Diepen L."/>
            <person name="Ward N.L."/>
        </authorList>
    </citation>
    <scope>NUCLEOTIDE SEQUENCE [LARGE SCALE GENOMIC DNA]</scope>
    <source>
        <strain evidence="2 3">WL48A</strain>
    </source>
</reference>